<reference evidence="2 3" key="2">
    <citation type="journal article" date="2021" name="Genomics">
        <title>High-quality reference genome for Clonorchis sinensis.</title>
        <authorList>
            <person name="Young N.D."/>
            <person name="Stroehlein A.J."/>
            <person name="Kinkar L."/>
            <person name="Wang T."/>
            <person name="Sohn W.M."/>
            <person name="Chang B.C.H."/>
            <person name="Kaur P."/>
            <person name="Weisz D."/>
            <person name="Dudchenko O."/>
            <person name="Aiden E.L."/>
            <person name="Korhonen P.K."/>
            <person name="Gasser R.B."/>
        </authorList>
    </citation>
    <scope>NUCLEOTIDE SEQUENCE [LARGE SCALE GENOMIC DNA]</scope>
    <source>
        <strain evidence="2">Cs-k2</strain>
    </source>
</reference>
<evidence type="ECO:0000256" key="1">
    <source>
        <dbReference type="SAM" id="MobiDB-lite"/>
    </source>
</evidence>
<feature type="compositionally biased region" description="Polar residues" evidence="1">
    <location>
        <begin position="62"/>
        <end position="73"/>
    </location>
</feature>
<dbReference type="EMBL" id="NIRI02000013">
    <property type="protein sequence ID" value="KAG5452907.1"/>
    <property type="molecule type" value="Genomic_DNA"/>
</dbReference>
<feature type="compositionally biased region" description="Basic and acidic residues" evidence="1">
    <location>
        <begin position="45"/>
        <end position="59"/>
    </location>
</feature>
<name>A0A8T1MU43_CLOSI</name>
<dbReference type="Proteomes" id="UP000286415">
    <property type="component" value="Unassembled WGS sequence"/>
</dbReference>
<organism evidence="2 3">
    <name type="scientific">Clonorchis sinensis</name>
    <name type="common">Chinese liver fluke</name>
    <dbReference type="NCBI Taxonomy" id="79923"/>
    <lineage>
        <taxon>Eukaryota</taxon>
        <taxon>Metazoa</taxon>
        <taxon>Spiralia</taxon>
        <taxon>Lophotrochozoa</taxon>
        <taxon>Platyhelminthes</taxon>
        <taxon>Trematoda</taxon>
        <taxon>Digenea</taxon>
        <taxon>Opisthorchiida</taxon>
        <taxon>Opisthorchiata</taxon>
        <taxon>Opisthorchiidae</taxon>
        <taxon>Clonorchis</taxon>
    </lineage>
</organism>
<evidence type="ECO:0000313" key="2">
    <source>
        <dbReference type="EMBL" id="KAG5452907.1"/>
    </source>
</evidence>
<feature type="region of interest" description="Disordered" evidence="1">
    <location>
        <begin position="45"/>
        <end position="101"/>
    </location>
</feature>
<accession>A0A8T1MU43</accession>
<gene>
    <name evidence="2" type="ORF">CSKR_202344</name>
</gene>
<reference evidence="2 3" key="1">
    <citation type="journal article" date="2018" name="Biotechnol. Adv.">
        <title>Improved genomic resources and new bioinformatic workflow for the carcinogenic parasite Clonorchis sinensis: Biotechnological implications.</title>
        <authorList>
            <person name="Wang D."/>
            <person name="Korhonen P.K."/>
            <person name="Gasser R.B."/>
            <person name="Young N.D."/>
        </authorList>
    </citation>
    <scope>NUCLEOTIDE SEQUENCE [LARGE SCALE GENOMIC DNA]</scope>
    <source>
        <strain evidence="2">Cs-k2</strain>
    </source>
</reference>
<comment type="caution">
    <text evidence="2">The sequence shown here is derived from an EMBL/GenBank/DDBJ whole genome shotgun (WGS) entry which is preliminary data.</text>
</comment>
<proteinExistence type="predicted"/>
<feature type="compositionally biased region" description="Low complexity" evidence="1">
    <location>
        <begin position="83"/>
        <end position="95"/>
    </location>
</feature>
<evidence type="ECO:0000313" key="3">
    <source>
        <dbReference type="Proteomes" id="UP000286415"/>
    </source>
</evidence>
<protein>
    <submittedName>
        <fullName evidence="2">Uncharacterized protein</fullName>
    </submittedName>
</protein>
<dbReference type="OrthoDB" id="10035051at2759"/>
<dbReference type="AlphaFoldDB" id="A0A8T1MU43"/>
<keyword evidence="3" id="KW-1185">Reference proteome</keyword>
<sequence>MHSKVQSTNEYRNGSFLTKFASTETLHNTGYPHYASRNNISKKISQDVDVPKTKPEKKVLTAQISSNRNQSDTHYAATETNRSRPSASSSGNSKKLLNRRRNVCENRITDRTQTSSAERNSIISYTRNQSENVKTIKTFRPTGRKLIFKNDEDRLLFEKQRTVIYALNAIMRDAEHANYEAFIQSKDDAGDC</sequence>